<gene>
    <name evidence="1" type="ORF">SAMN04489832_6615</name>
</gene>
<accession>A0A1N6B305</accession>
<dbReference type="RefSeq" id="WP_074318203.1">
    <property type="nucleotide sequence ID" value="NZ_FSQT01000002.1"/>
</dbReference>
<sequence>MTVTYEQLVGLWGADGVLHFPVDRFDDVLGPIRPEIFPPNGAFPTDVPILFTVDVAVEGMELFSKLRIEIGDAGPRTYLVLGSSPEDGHLLYRLDTLTGGVALLDLESPNFEQVNSTFAAFVEFLYRLEQLMENDPGDRERAARAAAIRADLMRVDPSAFTDPESWWSMAFGQLESTGQGRSA</sequence>
<keyword evidence="2" id="KW-1185">Reference proteome</keyword>
<dbReference type="AlphaFoldDB" id="A0A1N6B305"/>
<dbReference type="OrthoDB" id="4217933at2"/>
<proteinExistence type="predicted"/>
<evidence type="ECO:0000313" key="1">
    <source>
        <dbReference type="EMBL" id="SIN40789.1"/>
    </source>
</evidence>
<dbReference type="EMBL" id="FSQT01000002">
    <property type="protein sequence ID" value="SIN40789.1"/>
    <property type="molecule type" value="Genomic_DNA"/>
</dbReference>
<evidence type="ECO:0000313" key="2">
    <source>
        <dbReference type="Proteomes" id="UP000185124"/>
    </source>
</evidence>
<name>A0A1N6B305_9ACTN</name>
<organism evidence="1 2">
    <name type="scientific">Micromonospora cremea</name>
    <dbReference type="NCBI Taxonomy" id="709881"/>
    <lineage>
        <taxon>Bacteria</taxon>
        <taxon>Bacillati</taxon>
        <taxon>Actinomycetota</taxon>
        <taxon>Actinomycetes</taxon>
        <taxon>Micromonosporales</taxon>
        <taxon>Micromonosporaceae</taxon>
        <taxon>Micromonospora</taxon>
    </lineage>
</organism>
<dbReference type="Proteomes" id="UP000185124">
    <property type="component" value="Unassembled WGS sequence"/>
</dbReference>
<reference evidence="2" key="1">
    <citation type="submission" date="2016-12" db="EMBL/GenBank/DDBJ databases">
        <authorList>
            <person name="Varghese N."/>
            <person name="Submissions S."/>
        </authorList>
    </citation>
    <scope>NUCLEOTIDE SEQUENCE [LARGE SCALE GENOMIC DNA]</scope>
    <source>
        <strain evidence="2">DSM 45599</strain>
    </source>
</reference>
<dbReference type="STRING" id="709881.SAMN04489832_6615"/>
<dbReference type="Pfam" id="PF14435">
    <property type="entry name" value="SUKH-4"/>
    <property type="match status" value="1"/>
</dbReference>
<dbReference type="InterPro" id="IPR025851">
    <property type="entry name" value="SUKH-4"/>
</dbReference>
<protein>
    <submittedName>
        <fullName evidence="1">SUKH-4 immunity protein</fullName>
    </submittedName>
</protein>